<keyword evidence="1" id="KW-1133">Transmembrane helix</keyword>
<dbReference type="PANTHER" id="PTHR42903:SF1">
    <property type="entry name" value="INNER MEMBRANE PROTEIN YCCF"/>
    <property type="match status" value="1"/>
</dbReference>
<comment type="caution">
    <text evidence="3">The sequence shown here is derived from an EMBL/GenBank/DDBJ whole genome shotgun (WGS) entry which is preliminary data.</text>
</comment>
<dbReference type="OrthoDB" id="3238663at2"/>
<dbReference type="Proteomes" id="UP000290624">
    <property type="component" value="Unassembled WGS sequence"/>
</dbReference>
<dbReference type="PANTHER" id="PTHR42903">
    <property type="entry name" value="INNER MEMBRANE PROTEIN YCCF"/>
    <property type="match status" value="1"/>
</dbReference>
<evidence type="ECO:0000313" key="4">
    <source>
        <dbReference type="Proteomes" id="UP000290624"/>
    </source>
</evidence>
<name>A0A4Q2EG35_9ACTN</name>
<feature type="transmembrane region" description="Helical" evidence="1">
    <location>
        <begin position="30"/>
        <end position="50"/>
    </location>
</feature>
<feature type="domain" description="Inner membrane component" evidence="2">
    <location>
        <begin position="4"/>
        <end position="54"/>
    </location>
</feature>
<evidence type="ECO:0000259" key="2">
    <source>
        <dbReference type="Pfam" id="PF03733"/>
    </source>
</evidence>
<dbReference type="Pfam" id="PF03733">
    <property type="entry name" value="YccF"/>
    <property type="match status" value="2"/>
</dbReference>
<protein>
    <submittedName>
        <fullName evidence="3">YccF domain-containing protein</fullName>
    </submittedName>
</protein>
<dbReference type="EMBL" id="PPCV01000006">
    <property type="protein sequence ID" value="RXW31963.1"/>
    <property type="molecule type" value="Genomic_DNA"/>
</dbReference>
<accession>A0A4Q2EG35</accession>
<dbReference type="NCBIfam" id="NF008740">
    <property type="entry name" value="PRK11770.1-2"/>
    <property type="match status" value="1"/>
</dbReference>
<dbReference type="AlphaFoldDB" id="A0A4Q2EG35"/>
<evidence type="ECO:0000256" key="1">
    <source>
        <dbReference type="SAM" id="Phobius"/>
    </source>
</evidence>
<evidence type="ECO:0000313" key="3">
    <source>
        <dbReference type="EMBL" id="RXW31963.1"/>
    </source>
</evidence>
<dbReference type="RefSeq" id="WP_129459104.1">
    <property type="nucleotide sequence ID" value="NZ_PPCV01000006.1"/>
</dbReference>
<keyword evidence="4" id="KW-1185">Reference proteome</keyword>
<proteinExistence type="predicted"/>
<keyword evidence="1" id="KW-0812">Transmembrane</keyword>
<organism evidence="3 4">
    <name type="scientific">Propioniciclava flava</name>
    <dbReference type="NCBI Taxonomy" id="2072026"/>
    <lineage>
        <taxon>Bacteria</taxon>
        <taxon>Bacillati</taxon>
        <taxon>Actinomycetota</taxon>
        <taxon>Actinomycetes</taxon>
        <taxon>Propionibacteriales</taxon>
        <taxon>Propionibacteriaceae</taxon>
        <taxon>Propioniciclava</taxon>
    </lineage>
</organism>
<gene>
    <name evidence="3" type="ORF">C1706_10100</name>
</gene>
<reference evidence="3 4" key="1">
    <citation type="submission" date="2018-01" db="EMBL/GenBank/DDBJ databases">
        <title>Lactibacter flavus gen. nov., sp. nov., a novel bacterium of the family Propionibacteriaceae isolated from raw milk and dairy products.</title>
        <authorList>
            <person name="Wenning M."/>
            <person name="Breitenwieser F."/>
            <person name="Huptas C."/>
            <person name="von Neubeck M."/>
            <person name="Busse H.-J."/>
            <person name="Scherer S."/>
        </authorList>
    </citation>
    <scope>NUCLEOTIDE SEQUENCE [LARGE SCALE GENOMIC DNA]</scope>
    <source>
        <strain evidence="3 4">VG341</strain>
    </source>
</reference>
<dbReference type="InterPro" id="IPR031308">
    <property type="entry name" value="UCP028777"/>
</dbReference>
<dbReference type="InterPro" id="IPR005185">
    <property type="entry name" value="YccF"/>
</dbReference>
<feature type="domain" description="Inner membrane component" evidence="2">
    <location>
        <begin position="68"/>
        <end position="118"/>
    </location>
</feature>
<sequence length="136" mass="14382">MRTILNVIWLLFGGIWLALGYYLVGILACVLIVTIPVGVAAFRMGSYALWPFGKTVIDKPRTGVGSALMNVIWFVIGGLPLAIGHLTTAAAQAITIVGIPLAIANVKMIPVTCFPFGKQIVDSRSVPTGATPVFSL</sequence>
<dbReference type="PROSITE" id="PS51257">
    <property type="entry name" value="PROKAR_LIPOPROTEIN"/>
    <property type="match status" value="1"/>
</dbReference>
<dbReference type="GO" id="GO:0005886">
    <property type="term" value="C:plasma membrane"/>
    <property type="evidence" value="ECO:0007669"/>
    <property type="project" value="TreeGrafter"/>
</dbReference>
<dbReference type="PIRSF" id="PIRSF028777">
    <property type="entry name" value="UCP028777"/>
    <property type="match status" value="1"/>
</dbReference>
<dbReference type="InterPro" id="IPR052937">
    <property type="entry name" value="Inner_membrane_protein"/>
</dbReference>
<feature type="transmembrane region" description="Helical" evidence="1">
    <location>
        <begin position="89"/>
        <end position="109"/>
    </location>
</feature>
<keyword evidence="1" id="KW-0472">Membrane</keyword>
<feature type="transmembrane region" description="Helical" evidence="1">
    <location>
        <begin position="62"/>
        <end position="83"/>
    </location>
</feature>